<keyword evidence="5 7" id="KW-0627">Porphyrin biosynthesis</keyword>
<dbReference type="CDD" id="cd00419">
    <property type="entry name" value="Ferrochelatase_C"/>
    <property type="match status" value="1"/>
</dbReference>
<evidence type="ECO:0000313" key="9">
    <source>
        <dbReference type="EMBL" id="OEJ64423.1"/>
    </source>
</evidence>
<dbReference type="InterPro" id="IPR001015">
    <property type="entry name" value="Ferrochelatase"/>
</dbReference>
<evidence type="ECO:0000256" key="2">
    <source>
        <dbReference type="ARBA" id="ARBA00023004"/>
    </source>
</evidence>
<dbReference type="GO" id="GO:0004325">
    <property type="term" value="F:ferrochelatase activity"/>
    <property type="evidence" value="ECO:0007669"/>
    <property type="project" value="UniProtKB-UniRule"/>
</dbReference>
<dbReference type="CDD" id="cd03411">
    <property type="entry name" value="Ferrochelatase_N"/>
    <property type="match status" value="1"/>
</dbReference>
<comment type="caution">
    <text evidence="9">The sequence shown here is derived from an EMBL/GenBank/DDBJ whole genome shotgun (WGS) entry which is preliminary data.</text>
</comment>
<dbReference type="PANTHER" id="PTHR11108">
    <property type="entry name" value="FERROCHELATASE"/>
    <property type="match status" value="1"/>
</dbReference>
<feature type="binding site" evidence="7">
    <location>
        <position position="198"/>
    </location>
    <ligand>
        <name>Fe(2+)</name>
        <dbReference type="ChEBI" id="CHEBI:29033"/>
    </ligand>
</feature>
<dbReference type="UniPathway" id="UPA00252">
    <property type="reaction ID" value="UER00325"/>
</dbReference>
<dbReference type="EC" id="4.98.1.1" evidence="7 8"/>
<dbReference type="GO" id="GO:0046872">
    <property type="term" value="F:metal ion binding"/>
    <property type="evidence" value="ECO:0007669"/>
    <property type="project" value="UniProtKB-KW"/>
</dbReference>
<reference evidence="10" key="1">
    <citation type="submission" date="2016-07" db="EMBL/GenBank/DDBJ databases">
        <authorList>
            <person name="Florea S."/>
            <person name="Webb J.S."/>
            <person name="Jaromczyk J."/>
            <person name="Schardl C.L."/>
        </authorList>
    </citation>
    <scope>NUCLEOTIDE SEQUENCE [LARGE SCALE GENOMIC DNA]</scope>
    <source>
        <strain evidence="10">MV-1</strain>
    </source>
</reference>
<dbReference type="EMBL" id="MCGG01000071">
    <property type="protein sequence ID" value="OEJ64423.1"/>
    <property type="molecule type" value="Genomic_DNA"/>
</dbReference>
<gene>
    <name evidence="7" type="primary">hemH</name>
    <name evidence="9" type="ORF">BEN30_16575</name>
</gene>
<evidence type="ECO:0000256" key="4">
    <source>
        <dbReference type="ARBA" id="ARBA00023239"/>
    </source>
</evidence>
<proteinExistence type="inferred from homology"/>
<evidence type="ECO:0000256" key="3">
    <source>
        <dbReference type="ARBA" id="ARBA00023133"/>
    </source>
</evidence>
<evidence type="ECO:0000256" key="1">
    <source>
        <dbReference type="ARBA" id="ARBA00007718"/>
    </source>
</evidence>
<comment type="similarity">
    <text evidence="1 7 8">Belongs to the ferrochelatase family.</text>
</comment>
<dbReference type="PANTHER" id="PTHR11108:SF1">
    <property type="entry name" value="FERROCHELATASE, MITOCHONDRIAL"/>
    <property type="match status" value="1"/>
</dbReference>
<keyword evidence="4 7" id="KW-0456">Lyase</keyword>
<evidence type="ECO:0000256" key="8">
    <source>
        <dbReference type="RuleBase" id="RU000607"/>
    </source>
</evidence>
<keyword evidence="7 8" id="KW-0963">Cytoplasm</keyword>
<dbReference type="AlphaFoldDB" id="A0A1E5Q453"/>
<evidence type="ECO:0000256" key="7">
    <source>
        <dbReference type="HAMAP-Rule" id="MF_00323"/>
    </source>
</evidence>
<comment type="subcellular location">
    <subcellularLocation>
        <location evidence="7 8">Cytoplasm</location>
    </subcellularLocation>
</comment>
<dbReference type="InterPro" id="IPR033644">
    <property type="entry name" value="Ferrochelatase_C"/>
</dbReference>
<comment type="function">
    <text evidence="7 8">Catalyzes the ferrous insertion into protoporphyrin IX.</text>
</comment>
<evidence type="ECO:0000256" key="5">
    <source>
        <dbReference type="ARBA" id="ARBA00023244"/>
    </source>
</evidence>
<accession>A0A1E5Q453</accession>
<sequence>MKRLAIVLYNLGGPDRLEAVEPFLFNLFMDKAIIDAPLPIRWLLAKFISKRRAPVAQEIYNHIGGKSPILELTNQQALALEKALGRHLKGVKVQCFICMRYWHPLSPQAVQTVKAFNPDHIIQLPLYPQYSTTTTESSFSDWDQVAQTIGLKVSSNRICCFPNDSGWLTAQSDLLKAAYEQALSEAGGKPVRVLFSAHGLPKKLVEKRGDPYPRQIELGAAQIVQTLKSQGIELTDWLVSYQSRVGRLEWIGPSTEDEIKRAGLEGNALVILPIAFVTEHSETLVELDIEYKHVATEAGVDTYVRVPAVGTHPAFIEGLADMVLLALEQPQKTCPGGGKERLCATDVAGCPVVPTTT</sequence>
<dbReference type="RefSeq" id="WP_069959277.1">
    <property type="nucleotide sequence ID" value="NZ_MCGG01000071.1"/>
</dbReference>
<dbReference type="InterPro" id="IPR019772">
    <property type="entry name" value="Ferrochelatase_AS"/>
</dbReference>
<dbReference type="OrthoDB" id="9809741at2"/>
<dbReference type="NCBIfam" id="TIGR00109">
    <property type="entry name" value="hemH"/>
    <property type="match status" value="1"/>
</dbReference>
<dbReference type="HAMAP" id="MF_00323">
    <property type="entry name" value="Ferrochelatase"/>
    <property type="match status" value="1"/>
</dbReference>
<keyword evidence="2 7" id="KW-0408">Iron</keyword>
<comment type="catalytic activity">
    <reaction evidence="6">
        <text>Fe-coproporphyrin III + 2 H(+) = coproporphyrin III + Fe(2+)</text>
        <dbReference type="Rhea" id="RHEA:49572"/>
        <dbReference type="ChEBI" id="CHEBI:15378"/>
        <dbReference type="ChEBI" id="CHEBI:29033"/>
        <dbReference type="ChEBI" id="CHEBI:68438"/>
        <dbReference type="ChEBI" id="CHEBI:131725"/>
        <dbReference type="EC" id="4.99.1.9"/>
    </reaction>
    <physiologicalReaction direction="right-to-left" evidence="6">
        <dbReference type="Rhea" id="RHEA:49574"/>
    </physiologicalReaction>
</comment>
<dbReference type="GO" id="GO:0005737">
    <property type="term" value="C:cytoplasm"/>
    <property type="evidence" value="ECO:0007669"/>
    <property type="project" value="UniProtKB-SubCell"/>
</dbReference>
<feature type="binding site" evidence="7">
    <location>
        <position position="282"/>
    </location>
    <ligand>
        <name>Fe(2+)</name>
        <dbReference type="ChEBI" id="CHEBI:29033"/>
    </ligand>
</feature>
<dbReference type="SUPFAM" id="SSF53800">
    <property type="entry name" value="Chelatase"/>
    <property type="match status" value="1"/>
</dbReference>
<dbReference type="PROSITE" id="PS00534">
    <property type="entry name" value="FERROCHELATASE"/>
    <property type="match status" value="1"/>
</dbReference>
<dbReference type="Gene3D" id="3.40.50.1400">
    <property type="match status" value="2"/>
</dbReference>
<comment type="pathway">
    <text evidence="7 8">Porphyrin-containing compound metabolism; protoheme biosynthesis; protoheme from protoporphyrin-IX: step 1/1.</text>
</comment>
<dbReference type="GO" id="GO:0006783">
    <property type="term" value="P:heme biosynthetic process"/>
    <property type="evidence" value="ECO:0007669"/>
    <property type="project" value="UniProtKB-UniRule"/>
</dbReference>
<evidence type="ECO:0000256" key="6">
    <source>
        <dbReference type="ARBA" id="ARBA00024536"/>
    </source>
</evidence>
<dbReference type="Pfam" id="PF00762">
    <property type="entry name" value="Ferrochelatase"/>
    <property type="match status" value="1"/>
</dbReference>
<dbReference type="Proteomes" id="UP000095347">
    <property type="component" value="Unassembled WGS sequence"/>
</dbReference>
<name>A0A1E5Q453_9PROT</name>
<dbReference type="STRING" id="28181.BEN30_16575"/>
<evidence type="ECO:0000313" key="10">
    <source>
        <dbReference type="Proteomes" id="UP000095347"/>
    </source>
</evidence>
<organism evidence="9 10">
    <name type="scientific">Magnetovibrio blakemorei</name>
    <dbReference type="NCBI Taxonomy" id="28181"/>
    <lineage>
        <taxon>Bacteria</taxon>
        <taxon>Pseudomonadati</taxon>
        <taxon>Pseudomonadota</taxon>
        <taxon>Alphaproteobacteria</taxon>
        <taxon>Rhodospirillales</taxon>
        <taxon>Magnetovibrionaceae</taxon>
        <taxon>Magnetovibrio</taxon>
    </lineage>
</organism>
<keyword evidence="7" id="KW-0479">Metal-binding</keyword>
<keyword evidence="10" id="KW-1185">Reference proteome</keyword>
<protein>
    <recommendedName>
        <fullName evidence="7 8">Ferrochelatase</fullName>
        <ecNumber evidence="7 8">4.98.1.1</ecNumber>
    </recommendedName>
    <alternativeName>
        <fullName evidence="7">Heme synthase</fullName>
    </alternativeName>
    <alternativeName>
        <fullName evidence="7">Protoheme ferro-lyase</fullName>
    </alternativeName>
</protein>
<dbReference type="InterPro" id="IPR033659">
    <property type="entry name" value="Ferrochelatase_N"/>
</dbReference>
<comment type="catalytic activity">
    <reaction evidence="7 8">
        <text>heme b + 2 H(+) = protoporphyrin IX + Fe(2+)</text>
        <dbReference type="Rhea" id="RHEA:22584"/>
        <dbReference type="ChEBI" id="CHEBI:15378"/>
        <dbReference type="ChEBI" id="CHEBI:29033"/>
        <dbReference type="ChEBI" id="CHEBI:57306"/>
        <dbReference type="ChEBI" id="CHEBI:60344"/>
        <dbReference type="EC" id="4.98.1.1"/>
    </reaction>
</comment>
<keyword evidence="3 7" id="KW-0350">Heme biosynthesis</keyword>